<protein>
    <submittedName>
        <fullName evidence="1">Uncharacterized protein</fullName>
    </submittedName>
</protein>
<dbReference type="EMBL" id="BJLA01000015">
    <property type="protein sequence ID" value="GEA32795.1"/>
    <property type="molecule type" value="Genomic_DNA"/>
</dbReference>
<dbReference type="AlphaFoldDB" id="A0AAV3W3B7"/>
<evidence type="ECO:0000313" key="1">
    <source>
        <dbReference type="EMBL" id="GEA32795.1"/>
    </source>
</evidence>
<evidence type="ECO:0000313" key="2">
    <source>
        <dbReference type="Proteomes" id="UP000325212"/>
    </source>
</evidence>
<reference evidence="1 2" key="1">
    <citation type="submission" date="2019-06" db="EMBL/GenBank/DDBJ databases">
        <title>Draft genome sequence of Clostridium diolis DSM 15410.</title>
        <authorList>
            <person name="Kobayashi H."/>
            <person name="Tanizawa Y."/>
            <person name="Tohno M."/>
        </authorList>
    </citation>
    <scope>NUCLEOTIDE SEQUENCE [LARGE SCALE GENOMIC DNA]</scope>
    <source>
        <strain evidence="1 2">DSM 15410</strain>
    </source>
</reference>
<dbReference type="Proteomes" id="UP000325212">
    <property type="component" value="Unassembled WGS sequence"/>
</dbReference>
<name>A0AAV3W3B7_9CLOT</name>
<comment type="caution">
    <text evidence="1">The sequence shown here is derived from an EMBL/GenBank/DDBJ whole genome shotgun (WGS) entry which is preliminary data.</text>
</comment>
<sequence length="62" mass="7612">MFRFKVFGFFWRLFFLIFLFSSEFFANFIIKKCDKCGYIEGKKEGFVDRFIQTLNEIKGFRI</sequence>
<organism evidence="1 2">
    <name type="scientific">Clostridium diolis</name>
    <dbReference type="NCBI Taxonomy" id="223919"/>
    <lineage>
        <taxon>Bacteria</taxon>
        <taxon>Bacillati</taxon>
        <taxon>Bacillota</taxon>
        <taxon>Clostridia</taxon>
        <taxon>Eubacteriales</taxon>
        <taxon>Clostridiaceae</taxon>
        <taxon>Clostridium</taxon>
    </lineage>
</organism>
<accession>A0AAV3W3B7</accession>
<proteinExistence type="predicted"/>
<gene>
    <name evidence="1" type="ORF">CDIOL_37180</name>
</gene>
<keyword evidence="2" id="KW-1185">Reference proteome</keyword>